<dbReference type="AlphaFoldDB" id="A0A1E3IW19"/>
<dbReference type="RefSeq" id="XP_019030375.1">
    <property type="nucleotide sequence ID" value="XM_019177624.1"/>
</dbReference>
<protein>
    <submittedName>
        <fullName evidence="3">GTPase activating protein</fullName>
    </submittedName>
</protein>
<dbReference type="InterPro" id="IPR035969">
    <property type="entry name" value="Rab-GAP_TBC_sf"/>
</dbReference>
<feature type="compositionally biased region" description="Basic and acidic residues" evidence="1">
    <location>
        <begin position="348"/>
        <end position="361"/>
    </location>
</feature>
<accession>A0A1E3IW19</accession>
<feature type="region of interest" description="Disordered" evidence="1">
    <location>
        <begin position="64"/>
        <end position="215"/>
    </location>
</feature>
<dbReference type="FunFam" id="1.10.472.80:FF:000087">
    <property type="entry name" value="Chromosome 12, whole genome shotgun sequence"/>
    <property type="match status" value="1"/>
</dbReference>
<organism evidence="3 4">
    <name type="scientific">Cryptococcus wingfieldii CBS 7118</name>
    <dbReference type="NCBI Taxonomy" id="1295528"/>
    <lineage>
        <taxon>Eukaryota</taxon>
        <taxon>Fungi</taxon>
        <taxon>Dikarya</taxon>
        <taxon>Basidiomycota</taxon>
        <taxon>Agaricomycotina</taxon>
        <taxon>Tremellomycetes</taxon>
        <taxon>Tremellales</taxon>
        <taxon>Cryptococcaceae</taxon>
        <taxon>Cryptococcus</taxon>
    </lineage>
</organism>
<dbReference type="Gene3D" id="1.10.472.80">
    <property type="entry name" value="Ypt/Rab-GAP domain of gyp1p, domain 3"/>
    <property type="match status" value="1"/>
</dbReference>
<evidence type="ECO:0000259" key="2">
    <source>
        <dbReference type="PROSITE" id="PS50086"/>
    </source>
</evidence>
<feature type="region of interest" description="Disordered" evidence="1">
    <location>
        <begin position="303"/>
        <end position="362"/>
    </location>
</feature>
<dbReference type="Gene3D" id="1.10.8.270">
    <property type="entry name" value="putative rabgap domain of human tbc1 domain family member 14 like domains"/>
    <property type="match status" value="1"/>
</dbReference>
<evidence type="ECO:0000313" key="3">
    <source>
        <dbReference type="EMBL" id="ODN92748.1"/>
    </source>
</evidence>
<comment type="caution">
    <text evidence="3">The sequence shown here is derived from an EMBL/GenBank/DDBJ whole genome shotgun (WGS) entry which is preliminary data.</text>
</comment>
<feature type="region of interest" description="Disordered" evidence="1">
    <location>
        <begin position="1"/>
        <end position="40"/>
    </location>
</feature>
<keyword evidence="4" id="KW-1185">Reference proteome</keyword>
<dbReference type="InterPro" id="IPR050302">
    <property type="entry name" value="Rab_GAP_TBC_domain"/>
</dbReference>
<dbReference type="PANTHER" id="PTHR47219:SF9">
    <property type="entry name" value="GTPASE ACTIVATING PROTEIN AND CENTROSOME-ASSOCIATED, ISOFORM B"/>
    <property type="match status" value="1"/>
</dbReference>
<evidence type="ECO:0000256" key="1">
    <source>
        <dbReference type="SAM" id="MobiDB-lite"/>
    </source>
</evidence>
<name>A0A1E3IW19_9TREE</name>
<reference evidence="3 4" key="1">
    <citation type="submission" date="2016-06" db="EMBL/GenBank/DDBJ databases">
        <title>Evolution of pathogenesis and genome organization in the Tremellales.</title>
        <authorList>
            <person name="Cuomo C."/>
            <person name="Litvintseva A."/>
            <person name="Heitman J."/>
            <person name="Chen Y."/>
            <person name="Sun S."/>
            <person name="Springer D."/>
            <person name="Dromer F."/>
            <person name="Young S."/>
            <person name="Zeng Q."/>
            <person name="Chapman S."/>
            <person name="Gujja S."/>
            <person name="Saif S."/>
            <person name="Birren B."/>
        </authorList>
    </citation>
    <scope>NUCLEOTIDE SEQUENCE [LARGE SCALE GENOMIC DNA]</scope>
    <source>
        <strain evidence="3 4">CBS 7118</strain>
    </source>
</reference>
<feature type="compositionally biased region" description="Basic and acidic residues" evidence="1">
    <location>
        <begin position="229"/>
        <end position="244"/>
    </location>
</feature>
<feature type="domain" description="Rab-GAP TBC" evidence="2">
    <location>
        <begin position="399"/>
        <end position="597"/>
    </location>
</feature>
<dbReference type="GO" id="GO:0005096">
    <property type="term" value="F:GTPase activator activity"/>
    <property type="evidence" value="ECO:0007669"/>
    <property type="project" value="TreeGrafter"/>
</dbReference>
<feature type="region of interest" description="Disordered" evidence="1">
    <location>
        <begin position="229"/>
        <end position="250"/>
    </location>
</feature>
<dbReference type="PANTHER" id="PTHR47219">
    <property type="entry name" value="RAB GTPASE-ACTIVATING PROTEIN 1-LIKE"/>
    <property type="match status" value="1"/>
</dbReference>
<feature type="compositionally biased region" description="Pro residues" evidence="1">
    <location>
        <begin position="125"/>
        <end position="145"/>
    </location>
</feature>
<sequence>MAQHLSPLRSPRKPAPPVAYHNFQNSPKRDPSRDSTVESAGQAADIFDLYGALGEDEEVGDMMERLDMRQRWTSGRDGVKGGSVEGEEEGSSWEGPMRALASTPERQGRWSMASENTPDISITSPPTPSPPAAPSTRPPSQPHTPSPRRRNESQYSAITVSTTDSPGRSSQRLSPADTTGKPRSSMSTGFSTTTDGAQSQTSVAGSSRYPGEEEDSFYVRSTYARLDAEGVHGDGWDQGVERTRGGPATLNKRATMLFATKSGDLGEKEKQYLSSLDRYGFVKEPHRNRSESRLASIPSAALSKVPKLPSHSPLSGKPPVEPNNNFGPSNGNCPTANPPKSPSLDGSAEDRAKRKETERVGKWARMMKVKKRDPGGNIAEWEWSHDGQGAKLQNRVYKGIPDRWRMAAWWTLSDGQAQQWKGKGKGKASAPELIKDYNDCINLPSTFDVQIDLDVPRTISGHTMFVTRYGTGQRNLWHVLHCFGQLCETCGYVQGMGPIAATLLCYYEPERAYALMVRLHDVYGMHDIFEPGFPGLLEAFYVQERLMEWLMADVYQSFQRNTISTTSWGTKWFITLFVNTVPFSQQLRIWDVLWMEGRDVVIITSLAILWAFRDLLASPHASFESILSLLSSYFVAEDEDSLMQWIHKVLALKGLRGKMDGWRVEWKRLVKEGKSDTALL</sequence>
<dbReference type="GO" id="GO:0031267">
    <property type="term" value="F:small GTPase binding"/>
    <property type="evidence" value="ECO:0007669"/>
    <property type="project" value="TreeGrafter"/>
</dbReference>
<dbReference type="SUPFAM" id="SSF47923">
    <property type="entry name" value="Ypt/Rab-GAP domain of gyp1p"/>
    <property type="match status" value="2"/>
</dbReference>
<dbReference type="PROSITE" id="PS50086">
    <property type="entry name" value="TBC_RABGAP"/>
    <property type="match status" value="1"/>
</dbReference>
<evidence type="ECO:0000313" key="4">
    <source>
        <dbReference type="Proteomes" id="UP000094819"/>
    </source>
</evidence>
<dbReference type="Pfam" id="PF00566">
    <property type="entry name" value="RabGAP-TBC"/>
    <property type="match status" value="1"/>
</dbReference>
<dbReference type="EMBL" id="AWGH01000017">
    <property type="protein sequence ID" value="ODN92748.1"/>
    <property type="molecule type" value="Genomic_DNA"/>
</dbReference>
<dbReference type="InterPro" id="IPR000195">
    <property type="entry name" value="Rab-GAP-TBC_dom"/>
</dbReference>
<dbReference type="GeneID" id="30194755"/>
<dbReference type="FunFam" id="1.10.8.270:FF:000023">
    <property type="entry name" value="TBC domain-containing protein C1778.09"/>
    <property type="match status" value="1"/>
</dbReference>
<dbReference type="SMART" id="SM00164">
    <property type="entry name" value="TBC"/>
    <property type="match status" value="1"/>
</dbReference>
<feature type="compositionally biased region" description="Polar residues" evidence="1">
    <location>
        <begin position="153"/>
        <end position="205"/>
    </location>
</feature>
<dbReference type="OrthoDB" id="294251at2759"/>
<dbReference type="Proteomes" id="UP000094819">
    <property type="component" value="Unassembled WGS sequence"/>
</dbReference>
<proteinExistence type="predicted"/>
<feature type="compositionally biased region" description="Polar residues" evidence="1">
    <location>
        <begin position="322"/>
        <end position="335"/>
    </location>
</feature>
<gene>
    <name evidence="3" type="ORF">L198_05542</name>
</gene>
<feature type="compositionally biased region" description="Basic and acidic residues" evidence="1">
    <location>
        <begin position="27"/>
        <end position="36"/>
    </location>
</feature>